<accession>A0A9W7LAL0</accession>
<dbReference type="GO" id="GO:0004622">
    <property type="term" value="F:phosphatidylcholine lysophospholipase activity"/>
    <property type="evidence" value="ECO:0007669"/>
    <property type="project" value="TreeGrafter"/>
</dbReference>
<dbReference type="Gene3D" id="3.40.50.1110">
    <property type="entry name" value="SGNH hydrolase"/>
    <property type="match status" value="1"/>
</dbReference>
<gene>
    <name evidence="2" type="ORF">TrCOL_g4300</name>
</gene>
<reference evidence="3" key="1">
    <citation type="journal article" date="2023" name="Commun. Biol.">
        <title>Genome analysis of Parmales, the sister group of diatoms, reveals the evolutionary specialization of diatoms from phago-mixotrophs to photoautotrophs.</title>
        <authorList>
            <person name="Ban H."/>
            <person name="Sato S."/>
            <person name="Yoshikawa S."/>
            <person name="Yamada K."/>
            <person name="Nakamura Y."/>
            <person name="Ichinomiya M."/>
            <person name="Sato N."/>
            <person name="Blanc-Mathieu R."/>
            <person name="Endo H."/>
            <person name="Kuwata A."/>
            <person name="Ogata H."/>
        </authorList>
    </citation>
    <scope>NUCLEOTIDE SEQUENCE [LARGE SCALE GENOMIC DNA]</scope>
</reference>
<evidence type="ECO:0000259" key="1">
    <source>
        <dbReference type="Pfam" id="PF13472"/>
    </source>
</evidence>
<dbReference type="Pfam" id="PF13472">
    <property type="entry name" value="Lipase_GDSL_2"/>
    <property type="match status" value="1"/>
</dbReference>
<dbReference type="PANTHER" id="PTHR30383:SF5">
    <property type="entry name" value="SGNH HYDROLASE-TYPE ESTERASE DOMAIN-CONTAINING PROTEIN"/>
    <property type="match status" value="1"/>
</dbReference>
<dbReference type="InterPro" id="IPR051532">
    <property type="entry name" value="Ester_Hydrolysis_Enzymes"/>
</dbReference>
<evidence type="ECO:0000313" key="2">
    <source>
        <dbReference type="EMBL" id="GMI43483.1"/>
    </source>
</evidence>
<protein>
    <recommendedName>
        <fullName evidence="1">SGNH hydrolase-type esterase domain-containing protein</fullName>
    </recommendedName>
</protein>
<feature type="domain" description="SGNH hydrolase-type esterase" evidence="1">
    <location>
        <begin position="95"/>
        <end position="261"/>
    </location>
</feature>
<dbReference type="EMBL" id="BRYA01001453">
    <property type="protein sequence ID" value="GMI43483.1"/>
    <property type="molecule type" value="Genomic_DNA"/>
</dbReference>
<dbReference type="OrthoDB" id="421156at2759"/>
<sequence>MAKTSASFIPPVQPRTGFEKDILKYNGLLVVAALALAVNQLYNDGHAVIRNVSFGLVVIFSLLSYLIDLATKPPKLDPHTYVKQKRGGKPVLMMVGDSITHQGLSGKFNDMVEKDFKGEVDVVVCAQNSISSETVAKERVSWSLQCNPSYVSIMIGTNDIKGIYNPDWGAGTKVNFNLSDPVSYTSYRKYLKQIIEQYMKASPNSKVAVHTLPPMGEDLGSSPNSHILKANEIIHQVVSSFLSTGRVSVIDTFGALEKYLKDNSTEEERKKAMKVDDFSSVGPEALIKYNLLGYSYDDIGKRFGLKVMVDALHLNDTGARIVADGVGAWLRGELEKKGRK</sequence>
<dbReference type="SUPFAM" id="SSF52266">
    <property type="entry name" value="SGNH hydrolase"/>
    <property type="match status" value="1"/>
</dbReference>
<dbReference type="Proteomes" id="UP001165065">
    <property type="component" value="Unassembled WGS sequence"/>
</dbReference>
<dbReference type="AlphaFoldDB" id="A0A9W7LAL0"/>
<evidence type="ECO:0000313" key="3">
    <source>
        <dbReference type="Proteomes" id="UP001165065"/>
    </source>
</evidence>
<dbReference type="InterPro" id="IPR013830">
    <property type="entry name" value="SGNH_hydro"/>
</dbReference>
<comment type="caution">
    <text evidence="2">The sequence shown here is derived from an EMBL/GenBank/DDBJ whole genome shotgun (WGS) entry which is preliminary data.</text>
</comment>
<name>A0A9W7LAL0_9STRA</name>
<organism evidence="2 3">
    <name type="scientific">Triparma columacea</name>
    <dbReference type="NCBI Taxonomy" id="722753"/>
    <lineage>
        <taxon>Eukaryota</taxon>
        <taxon>Sar</taxon>
        <taxon>Stramenopiles</taxon>
        <taxon>Ochrophyta</taxon>
        <taxon>Bolidophyceae</taxon>
        <taxon>Parmales</taxon>
        <taxon>Triparmaceae</taxon>
        <taxon>Triparma</taxon>
    </lineage>
</organism>
<proteinExistence type="predicted"/>
<dbReference type="PANTHER" id="PTHR30383">
    <property type="entry name" value="THIOESTERASE 1/PROTEASE 1/LYSOPHOSPHOLIPASE L1"/>
    <property type="match status" value="1"/>
</dbReference>
<keyword evidence="3" id="KW-1185">Reference proteome</keyword>
<dbReference type="InterPro" id="IPR036514">
    <property type="entry name" value="SGNH_hydro_sf"/>
</dbReference>